<dbReference type="STRING" id="4096.A0A1U7W2E3"/>
<dbReference type="GO" id="GO:0043139">
    <property type="term" value="F:5'-3' DNA helicase activity"/>
    <property type="evidence" value="ECO:0007669"/>
    <property type="project" value="UniProtKB-EC"/>
</dbReference>
<keyword evidence="1" id="KW-0227">DNA damage</keyword>
<evidence type="ECO:0000259" key="2">
    <source>
        <dbReference type="Pfam" id="PF05970"/>
    </source>
</evidence>
<comment type="cofactor">
    <cofactor evidence="1">
        <name>Mg(2+)</name>
        <dbReference type="ChEBI" id="CHEBI:18420"/>
    </cofactor>
</comment>
<keyword evidence="1" id="KW-0547">Nucleotide-binding</keyword>
<dbReference type="GO" id="GO:0000723">
    <property type="term" value="P:telomere maintenance"/>
    <property type="evidence" value="ECO:0007669"/>
    <property type="project" value="InterPro"/>
</dbReference>
<keyword evidence="1" id="KW-0347">Helicase</keyword>
<dbReference type="GO" id="GO:0006281">
    <property type="term" value="P:DNA repair"/>
    <property type="evidence" value="ECO:0007669"/>
    <property type="project" value="UniProtKB-KW"/>
</dbReference>
<keyword evidence="1" id="KW-0067">ATP-binding</keyword>
<evidence type="ECO:0000313" key="3">
    <source>
        <dbReference type="Proteomes" id="UP000189701"/>
    </source>
</evidence>
<evidence type="ECO:0000313" key="4">
    <source>
        <dbReference type="RefSeq" id="XP_009768425.1"/>
    </source>
</evidence>
<reference evidence="3" key="1">
    <citation type="journal article" date="2013" name="Genome Biol.">
        <title>Reference genomes and transcriptomes of Nicotiana sylvestris and Nicotiana tomentosiformis.</title>
        <authorList>
            <person name="Sierro N."/>
            <person name="Battey J.N."/>
            <person name="Ouadi S."/>
            <person name="Bovet L."/>
            <person name="Goepfert S."/>
            <person name="Bakaher N."/>
            <person name="Peitsch M.C."/>
            <person name="Ivanov N.V."/>
        </authorList>
    </citation>
    <scope>NUCLEOTIDE SEQUENCE [LARGE SCALE GENOMIC DNA]</scope>
</reference>
<dbReference type="GeneID" id="104219432"/>
<dbReference type="GO" id="GO:0016887">
    <property type="term" value="F:ATP hydrolysis activity"/>
    <property type="evidence" value="ECO:0007669"/>
    <property type="project" value="RHEA"/>
</dbReference>
<gene>
    <name evidence="4" type="primary">LOC104219432</name>
</gene>
<keyword evidence="1" id="KW-0233">DNA recombination</keyword>
<evidence type="ECO:0000256" key="1">
    <source>
        <dbReference type="RuleBase" id="RU363044"/>
    </source>
</evidence>
<dbReference type="eggNOG" id="KOG0987">
    <property type="taxonomic scope" value="Eukaryota"/>
</dbReference>
<dbReference type="GO" id="GO:0005524">
    <property type="term" value="F:ATP binding"/>
    <property type="evidence" value="ECO:0007669"/>
    <property type="project" value="UniProtKB-KW"/>
</dbReference>
<comment type="similarity">
    <text evidence="1">Belongs to the helicase family.</text>
</comment>
<dbReference type="GO" id="GO:0006310">
    <property type="term" value="P:DNA recombination"/>
    <property type="evidence" value="ECO:0007669"/>
    <property type="project" value="UniProtKB-KW"/>
</dbReference>
<keyword evidence="1" id="KW-0234">DNA repair</keyword>
<sequence>MIALATTTSGVAVAILPGGRTAHSKFDIPLQTTDTTITNMSKQSGSAKLIRKAKLIIWDEAPMAKRQTIETVDRSFRDIMDNDEPFGGKVMVFGGDFRQVLPVVPKSTRAETINASLVKS</sequence>
<reference evidence="4" key="2">
    <citation type="submission" date="2025-08" db="UniProtKB">
        <authorList>
            <consortium name="RefSeq"/>
        </authorList>
    </citation>
    <scope>IDENTIFICATION</scope>
    <source>
        <tissue evidence="4">Leaf</tissue>
    </source>
</reference>
<dbReference type="PANTHER" id="PTHR10492">
    <property type="match status" value="1"/>
</dbReference>
<keyword evidence="3" id="KW-1185">Reference proteome</keyword>
<dbReference type="Pfam" id="PF05970">
    <property type="entry name" value="PIF1"/>
    <property type="match status" value="1"/>
</dbReference>
<dbReference type="InterPro" id="IPR010285">
    <property type="entry name" value="DNA_helicase_pif1-like_DEAD"/>
</dbReference>
<dbReference type="SUPFAM" id="SSF52540">
    <property type="entry name" value="P-loop containing nucleoside triphosphate hydrolases"/>
    <property type="match status" value="1"/>
</dbReference>
<feature type="domain" description="DNA helicase Pif1-like DEAD-box helicase" evidence="2">
    <location>
        <begin position="2"/>
        <end position="120"/>
    </location>
</feature>
<dbReference type="AlphaFoldDB" id="A0A1U7W2E3"/>
<organism evidence="3 4">
    <name type="scientific">Nicotiana sylvestris</name>
    <name type="common">Wood tobacco</name>
    <name type="synonym">South American tobacco</name>
    <dbReference type="NCBI Taxonomy" id="4096"/>
    <lineage>
        <taxon>Eukaryota</taxon>
        <taxon>Viridiplantae</taxon>
        <taxon>Streptophyta</taxon>
        <taxon>Embryophyta</taxon>
        <taxon>Tracheophyta</taxon>
        <taxon>Spermatophyta</taxon>
        <taxon>Magnoliopsida</taxon>
        <taxon>eudicotyledons</taxon>
        <taxon>Gunneridae</taxon>
        <taxon>Pentapetalae</taxon>
        <taxon>asterids</taxon>
        <taxon>lamiids</taxon>
        <taxon>Solanales</taxon>
        <taxon>Solanaceae</taxon>
        <taxon>Nicotianoideae</taxon>
        <taxon>Nicotianeae</taxon>
        <taxon>Nicotiana</taxon>
    </lineage>
</organism>
<keyword evidence="1" id="KW-0378">Hydrolase</keyword>
<protein>
    <recommendedName>
        <fullName evidence="1">ATP-dependent DNA helicase</fullName>
        <ecNumber evidence="1">5.6.2.3</ecNumber>
    </recommendedName>
</protein>
<dbReference type="RefSeq" id="XP_009768425.1">
    <property type="nucleotide sequence ID" value="XM_009770123.1"/>
</dbReference>
<dbReference type="Gene3D" id="3.40.50.300">
    <property type="entry name" value="P-loop containing nucleotide triphosphate hydrolases"/>
    <property type="match status" value="1"/>
</dbReference>
<dbReference type="InterPro" id="IPR027417">
    <property type="entry name" value="P-loop_NTPase"/>
</dbReference>
<accession>A0A1U7W2E3</accession>
<comment type="catalytic activity">
    <reaction evidence="1">
        <text>ATP + H2O = ADP + phosphate + H(+)</text>
        <dbReference type="Rhea" id="RHEA:13065"/>
        <dbReference type="ChEBI" id="CHEBI:15377"/>
        <dbReference type="ChEBI" id="CHEBI:15378"/>
        <dbReference type="ChEBI" id="CHEBI:30616"/>
        <dbReference type="ChEBI" id="CHEBI:43474"/>
        <dbReference type="ChEBI" id="CHEBI:456216"/>
        <dbReference type="EC" id="5.6.2.3"/>
    </reaction>
</comment>
<dbReference type="Proteomes" id="UP000189701">
    <property type="component" value="Unplaced"/>
</dbReference>
<dbReference type="EC" id="5.6.2.3" evidence="1"/>
<proteinExistence type="inferred from homology"/>
<dbReference type="PANTHER" id="PTHR10492:SF94">
    <property type="entry name" value="ATP-DEPENDENT DNA HELICASE"/>
    <property type="match status" value="1"/>
</dbReference>
<dbReference type="KEGG" id="nsy:104219432"/>
<name>A0A1U7W2E3_NICSY</name>